<comment type="caution">
    <text evidence="1">The sequence shown here is derived from an EMBL/GenBank/DDBJ whole genome shotgun (WGS) entry which is preliminary data.</text>
</comment>
<dbReference type="CDD" id="cd10527">
    <property type="entry name" value="SET_LSMT"/>
    <property type="match status" value="1"/>
</dbReference>
<evidence type="ECO:0000313" key="1">
    <source>
        <dbReference type="EMBL" id="MBA0674938.1"/>
    </source>
</evidence>
<dbReference type="AlphaFoldDB" id="A0A7J8WIS2"/>
<gene>
    <name evidence="1" type="ORF">Goari_016507</name>
</gene>
<dbReference type="InterPro" id="IPR046341">
    <property type="entry name" value="SET_dom_sf"/>
</dbReference>
<dbReference type="InterPro" id="IPR050600">
    <property type="entry name" value="SETD3_SETD6_MTase"/>
</dbReference>
<feature type="non-terminal residue" evidence="1">
    <location>
        <position position="593"/>
    </location>
</feature>
<proteinExistence type="predicted"/>
<protein>
    <recommendedName>
        <fullName evidence="3">SET domain-containing protein</fullName>
    </recommendedName>
</protein>
<name>A0A7J8WIS2_GOSAI</name>
<organism evidence="1 2">
    <name type="scientific">Gossypium aridum</name>
    <name type="common">American cotton</name>
    <name type="synonym">Erioxylum aridum</name>
    <dbReference type="NCBI Taxonomy" id="34290"/>
    <lineage>
        <taxon>Eukaryota</taxon>
        <taxon>Viridiplantae</taxon>
        <taxon>Streptophyta</taxon>
        <taxon>Embryophyta</taxon>
        <taxon>Tracheophyta</taxon>
        <taxon>Spermatophyta</taxon>
        <taxon>Magnoliopsida</taxon>
        <taxon>eudicotyledons</taxon>
        <taxon>Gunneridae</taxon>
        <taxon>Pentapetalae</taxon>
        <taxon>rosids</taxon>
        <taxon>malvids</taxon>
        <taxon>Malvales</taxon>
        <taxon>Malvaceae</taxon>
        <taxon>Malvoideae</taxon>
        <taxon>Gossypium</taxon>
    </lineage>
</organism>
<dbReference type="Gene3D" id="3.90.1410.10">
    <property type="entry name" value="set domain protein methyltransferase, domain 1"/>
    <property type="match status" value="1"/>
</dbReference>
<dbReference type="PANTHER" id="PTHR13271">
    <property type="entry name" value="UNCHARACTERIZED PUTATIVE METHYLTRANSFERASE"/>
    <property type="match status" value="1"/>
</dbReference>
<evidence type="ECO:0000313" key="2">
    <source>
        <dbReference type="Proteomes" id="UP000593577"/>
    </source>
</evidence>
<keyword evidence="2" id="KW-1185">Reference proteome</keyword>
<sequence length="593" mass="66214">VNGAQFRGCNIKYCDSSKGFGIYSTNGSPEDGVLLVVPLDLAITPMRVLQDPLIGAECRAMFEEGEVDDRFLMILFLIVERLRKNSSWKPYLDMLPTTFGNPVWFTDDELLELRGTTLYRATELRKKDLMSVYEDKVKELVKKLLVLDGDSERANSIFWSRALNLPLPHSYVFPQIQEDVGTTCPVDKNSEGSTSHSYSEEPINEIDGKRFEAHGNDSKVKGVTSTTKQEETVWVEGLLPGIDFCNHDLKAVATWEVDGTGSITQIPLSMYLISGSLLLPPMFALIKSVILESPLPVDKEVSISYGNKGNEPPVPFDIPCLTSSWLLLFASILHIYGKLNMAGSISELLYLYGFVVDNNPDDYLMIHYPGEAIQNISFSDFKGQLLVAQKAAMRCLLPKNLLDHGFFPTGSSNCKANNTSEADDRICNFSWSGHRKTPSYLSKLVFPEDFMTALRTIAMKDEEVSKVSAMLEELVGSEGERQPSETEIRTAVWEACGDSGALQLLVDLLQKKMMDLEESSGTEDSDSELLENACIIGNAEQQTSKEANNLVQQKLMSRNRWCSIVYRRGQKELTRLFLKEAEHALQLSLSEGN</sequence>
<accession>A0A7J8WIS2</accession>
<dbReference type="EMBL" id="JABFAA010000001">
    <property type="protein sequence ID" value="MBA0674938.1"/>
    <property type="molecule type" value="Genomic_DNA"/>
</dbReference>
<dbReference type="GO" id="GO:0016279">
    <property type="term" value="F:protein-lysine N-methyltransferase activity"/>
    <property type="evidence" value="ECO:0007669"/>
    <property type="project" value="TreeGrafter"/>
</dbReference>
<reference evidence="1 2" key="1">
    <citation type="journal article" date="2019" name="Genome Biol. Evol.">
        <title>Insights into the evolution of the New World diploid cottons (Gossypium, subgenus Houzingenia) based on genome sequencing.</title>
        <authorList>
            <person name="Grover C.E."/>
            <person name="Arick M.A. 2nd"/>
            <person name="Thrash A."/>
            <person name="Conover J.L."/>
            <person name="Sanders W.S."/>
            <person name="Peterson D.G."/>
            <person name="Frelichowski J.E."/>
            <person name="Scheffler J.A."/>
            <person name="Scheffler B.E."/>
            <person name="Wendel J.F."/>
        </authorList>
    </citation>
    <scope>NUCLEOTIDE SEQUENCE [LARGE SCALE GENOMIC DNA]</scope>
    <source>
        <strain evidence="1">185</strain>
        <tissue evidence="1">Leaf</tissue>
    </source>
</reference>
<dbReference type="SUPFAM" id="SSF82199">
    <property type="entry name" value="SET domain"/>
    <property type="match status" value="1"/>
</dbReference>
<evidence type="ECO:0008006" key="3">
    <source>
        <dbReference type="Google" id="ProtNLM"/>
    </source>
</evidence>
<dbReference type="PANTHER" id="PTHR13271:SF55">
    <property type="entry name" value="SET DOMAIN-CONTAINING PROTEIN"/>
    <property type="match status" value="1"/>
</dbReference>
<dbReference type="Proteomes" id="UP000593577">
    <property type="component" value="Unassembled WGS sequence"/>
</dbReference>